<protein>
    <submittedName>
        <fullName evidence="1">Cilia and flagella associated protein 52</fullName>
    </submittedName>
</protein>
<accession>A0A673Y9L5</accession>
<name>A0A673Y9L5_SALTR</name>
<dbReference type="InterPro" id="IPR001680">
    <property type="entry name" value="WD40_rpt"/>
</dbReference>
<reference evidence="1" key="2">
    <citation type="submission" date="2025-08" db="UniProtKB">
        <authorList>
            <consortium name="Ensembl"/>
        </authorList>
    </citation>
    <scope>IDENTIFICATION</scope>
</reference>
<evidence type="ECO:0000313" key="1">
    <source>
        <dbReference type="Ensembl" id="ENSSTUP00000031253.1"/>
    </source>
</evidence>
<reference evidence="1" key="1">
    <citation type="submission" date="2021-04" db="EMBL/GenBank/DDBJ databases">
        <authorList>
            <consortium name="Wellcome Sanger Institute Data Sharing"/>
        </authorList>
    </citation>
    <scope>NUCLEOTIDE SEQUENCE [LARGE SCALE GENOMIC DNA]</scope>
</reference>
<reference evidence="1" key="3">
    <citation type="submission" date="2025-09" db="UniProtKB">
        <authorList>
            <consortium name="Ensembl"/>
        </authorList>
    </citation>
    <scope>IDENTIFICATION</scope>
</reference>
<dbReference type="SUPFAM" id="SSF50998">
    <property type="entry name" value="Quinoprotein alcohol dehydrogenase-like"/>
    <property type="match status" value="1"/>
</dbReference>
<evidence type="ECO:0000313" key="2">
    <source>
        <dbReference type="Proteomes" id="UP000472277"/>
    </source>
</evidence>
<keyword evidence="2" id="KW-1185">Reference proteome</keyword>
<dbReference type="Gene3D" id="2.130.10.10">
    <property type="entry name" value="YVTN repeat-like/Quinoprotein amine dehydrogenase"/>
    <property type="match status" value="1"/>
</dbReference>
<gene>
    <name evidence="1" type="primary">CFAP52</name>
</gene>
<dbReference type="InParanoid" id="A0A673Y9L5"/>
<dbReference type="SMART" id="SM00320">
    <property type="entry name" value="WD40"/>
    <property type="match status" value="4"/>
</dbReference>
<proteinExistence type="predicted"/>
<dbReference type="AlphaFoldDB" id="A0A673Y9L5"/>
<dbReference type="Ensembl" id="ENSSTUT00000032682.1">
    <property type="protein sequence ID" value="ENSSTUP00000031253.1"/>
    <property type="gene ID" value="ENSSTUG00000013460.1"/>
</dbReference>
<sequence>LGGHDDESSCGSPASAHSGGHCLTLQYSNTRYGSSSCSETLRVWELDLPHKITHTECQTGQLKTNVKCIWVITISEEFVEGSAGGVASIAPCGDGHQFFVVTEGTQIYCFNNIDFKEDSLPRSENDIWMWHTETSKEVLHITVPNMTWLQLIDFLCCFLSAWNDGKICGFTPETGRLMMTVHNAHSMGVNDSHRHHQRLQEDCQRGGEGQVKIKKIKRSLVGMKQLHCVRDYQLNNQIVYTLVRSVCYHPEEYQIITSSTDRNVPPPQRIGYWEVYDGFALRELEGSLSGSINGMHITLDGDHFVANGDDKLVTDIGTGHSGSINSAKICSNNKYVNSISVDGSILPWRFHIMPWRFHISTL</sequence>
<organism evidence="1 2">
    <name type="scientific">Salmo trutta</name>
    <name type="common">Brown trout</name>
    <dbReference type="NCBI Taxonomy" id="8032"/>
    <lineage>
        <taxon>Eukaryota</taxon>
        <taxon>Metazoa</taxon>
        <taxon>Chordata</taxon>
        <taxon>Craniata</taxon>
        <taxon>Vertebrata</taxon>
        <taxon>Euteleostomi</taxon>
        <taxon>Actinopterygii</taxon>
        <taxon>Neopterygii</taxon>
        <taxon>Teleostei</taxon>
        <taxon>Protacanthopterygii</taxon>
        <taxon>Salmoniformes</taxon>
        <taxon>Salmonidae</taxon>
        <taxon>Salmoninae</taxon>
        <taxon>Salmo</taxon>
    </lineage>
</organism>
<dbReference type="GeneTree" id="ENSGT00940000157016"/>
<dbReference type="InterPro" id="IPR011047">
    <property type="entry name" value="Quinoprotein_ADH-like_sf"/>
</dbReference>
<dbReference type="Proteomes" id="UP000472277">
    <property type="component" value="Chromosome 1"/>
</dbReference>
<dbReference type="InterPro" id="IPR015943">
    <property type="entry name" value="WD40/YVTN_repeat-like_dom_sf"/>
</dbReference>